<evidence type="ECO:0000313" key="2">
    <source>
        <dbReference type="EMBL" id="MBB4761783.1"/>
    </source>
</evidence>
<evidence type="ECO:0000313" key="3">
    <source>
        <dbReference type="Proteomes" id="UP000578112"/>
    </source>
</evidence>
<dbReference type="InterPro" id="IPR002645">
    <property type="entry name" value="STAS_dom"/>
</dbReference>
<dbReference type="Proteomes" id="UP000578112">
    <property type="component" value="Unassembled WGS sequence"/>
</dbReference>
<dbReference type="EMBL" id="JACHNH010000001">
    <property type="protein sequence ID" value="MBB4761783.1"/>
    <property type="molecule type" value="Genomic_DNA"/>
</dbReference>
<name>A0A7W7MP51_9ACTN</name>
<dbReference type="PROSITE" id="PS50801">
    <property type="entry name" value="STAS"/>
    <property type="match status" value="1"/>
</dbReference>
<dbReference type="Gene3D" id="3.30.565.10">
    <property type="entry name" value="Histidine kinase-like ATPase, C-terminal domain"/>
    <property type="match status" value="1"/>
</dbReference>
<dbReference type="CDD" id="cd16936">
    <property type="entry name" value="HATPase_RsbW-like"/>
    <property type="match status" value="1"/>
</dbReference>
<dbReference type="InterPro" id="IPR036890">
    <property type="entry name" value="HATPase_C_sf"/>
</dbReference>
<comment type="caution">
    <text evidence="2">The sequence shown here is derived from an EMBL/GenBank/DDBJ whole genome shotgun (WGS) entry which is preliminary data.</text>
</comment>
<dbReference type="PANTHER" id="PTHR35526:SF3">
    <property type="entry name" value="ANTI-SIGMA-F FACTOR RSBW"/>
    <property type="match status" value="1"/>
</dbReference>
<dbReference type="InterPro" id="IPR050267">
    <property type="entry name" value="Anti-sigma-factor_SerPK"/>
</dbReference>
<dbReference type="SUPFAM" id="SSF55874">
    <property type="entry name" value="ATPase domain of HSP90 chaperone/DNA topoisomerase II/histidine kinase"/>
    <property type="match status" value="1"/>
</dbReference>
<accession>A0A7W7MP51</accession>
<dbReference type="AlphaFoldDB" id="A0A7W7MP51"/>
<dbReference type="PANTHER" id="PTHR35526">
    <property type="entry name" value="ANTI-SIGMA-F FACTOR RSBW-RELATED"/>
    <property type="match status" value="1"/>
</dbReference>
<keyword evidence="3" id="KW-1185">Reference proteome</keyword>
<proteinExistence type="predicted"/>
<organism evidence="2 3">
    <name type="scientific">Actinoplanes digitatis</name>
    <dbReference type="NCBI Taxonomy" id="1868"/>
    <lineage>
        <taxon>Bacteria</taxon>
        <taxon>Bacillati</taxon>
        <taxon>Actinomycetota</taxon>
        <taxon>Actinomycetes</taxon>
        <taxon>Micromonosporales</taxon>
        <taxon>Micromonosporaceae</taxon>
        <taxon>Actinoplanes</taxon>
    </lineage>
</organism>
<protein>
    <recommendedName>
        <fullName evidence="1">STAS domain-containing protein</fullName>
    </recommendedName>
</protein>
<gene>
    <name evidence="2" type="ORF">BJ971_002339</name>
</gene>
<evidence type="ECO:0000259" key="1">
    <source>
        <dbReference type="PROSITE" id="PS50801"/>
    </source>
</evidence>
<dbReference type="RefSeq" id="WP_239087105.1">
    <property type="nucleotide sequence ID" value="NZ_BOMK01000001.1"/>
</dbReference>
<dbReference type="Gene3D" id="3.30.750.24">
    <property type="entry name" value="STAS domain"/>
    <property type="match status" value="1"/>
</dbReference>
<dbReference type="InterPro" id="IPR036513">
    <property type="entry name" value="STAS_dom_sf"/>
</dbReference>
<sequence length="233" mass="25092">MTGRLSLVDVASVRTSLFKCLAEQPDALFVDLAGLSIEEPIALTVLSAVSRQAARWPGIPVLFCAPAGPVRRVLLGGTYRRLPLRVTVASARERVRADGRSLPSVIDDLLPVAGAPRHARRVATDACLRWDLPVLVGPACVIASELITNVMDHAGTMATLRISLLPRYVTIAVRDGSVVAPRRRSPDESGGRGLLLVEGMARSWGWLPVDGGKVVWASLGRVSRRSARRGRRV</sequence>
<feature type="domain" description="STAS" evidence="1">
    <location>
        <begin position="1"/>
        <end position="74"/>
    </location>
</feature>
<reference evidence="2 3" key="1">
    <citation type="submission" date="2020-08" db="EMBL/GenBank/DDBJ databases">
        <title>Sequencing the genomes of 1000 actinobacteria strains.</title>
        <authorList>
            <person name="Klenk H.-P."/>
        </authorList>
    </citation>
    <scope>NUCLEOTIDE SEQUENCE [LARGE SCALE GENOMIC DNA]</scope>
    <source>
        <strain evidence="2 3">DSM 43149</strain>
    </source>
</reference>